<keyword evidence="3" id="KW-1185">Reference proteome</keyword>
<protein>
    <submittedName>
        <fullName evidence="2">Uncharacterized protein</fullName>
    </submittedName>
</protein>
<evidence type="ECO:0000256" key="1">
    <source>
        <dbReference type="SAM" id="Phobius"/>
    </source>
</evidence>
<reference evidence="3" key="2">
    <citation type="journal article" date="2015" name="PLoS Genet.">
        <title>The dynamic genome and transcriptome of the human fungal pathogen Blastomyces and close relative Emmonsia.</title>
        <authorList>
            <person name="Munoz J.F."/>
            <person name="Gauthier G.M."/>
            <person name="Desjardins C.A."/>
            <person name="Gallo J.E."/>
            <person name="Holder J."/>
            <person name="Sullivan T.D."/>
            <person name="Marty A.J."/>
            <person name="Carmen J.C."/>
            <person name="Chen Z."/>
            <person name="Ding L."/>
            <person name="Gujja S."/>
            <person name="Magrini V."/>
            <person name="Misas E."/>
            <person name="Mitreva M."/>
            <person name="Priest M."/>
            <person name="Saif S."/>
            <person name="Whiston E.A."/>
            <person name="Young S."/>
            <person name="Zeng Q."/>
            <person name="Goldman W.E."/>
            <person name="Mardis E.R."/>
            <person name="Taylor J.W."/>
            <person name="McEwen J.G."/>
            <person name="Clay O.K."/>
            <person name="Klein B.S."/>
            <person name="Cuomo C.A."/>
        </authorList>
    </citation>
    <scope>NUCLEOTIDE SEQUENCE [LARGE SCALE GENOMIC DNA]</scope>
    <source>
        <strain evidence="3">ER-3 / ATCC MYA-2586</strain>
    </source>
</reference>
<keyword evidence="1" id="KW-0472">Membrane</keyword>
<dbReference type="EMBL" id="EQ999985">
    <property type="protein sequence ID" value="OAT03070.1"/>
    <property type="molecule type" value="Genomic_DNA"/>
</dbReference>
<feature type="transmembrane region" description="Helical" evidence="1">
    <location>
        <begin position="85"/>
        <end position="112"/>
    </location>
</feature>
<dbReference type="Proteomes" id="UP000002039">
    <property type="component" value="Unassembled WGS sequence"/>
</dbReference>
<feature type="transmembrane region" description="Helical" evidence="1">
    <location>
        <begin position="132"/>
        <end position="156"/>
    </location>
</feature>
<dbReference type="RefSeq" id="XP_045282798.1">
    <property type="nucleotide sequence ID" value="XM_045424802.1"/>
</dbReference>
<sequence>MAAILRFSLDISLPCSRGNYGLRLMFLSCCQLECNCPKTTFLLDGYLGFYQCLGICPGTCIFSQLVAIDFAFYSMQNAYTLCMHLTQVFFALYTFMIFLSATVVLYSPVLLISNRSYTHSVRHIKIRLPFTMGPVTFSDITTAIAFISILGLIMTYDQITLIKQRLNALHSRLSGAIRHAEAAEAEARLATEKFGTSRKRIAMLEEKLNDYQRALMDEVAAITQRQDLNTAVVRRGGEKCHQGSLSRQLYEVPTSSSRKTDTLSYISRRTTRATILAKDAFSSQHQTQQQHRGVPVPAVSGVAADFVLGEMSPPPHRGVLAREKSESGKNSVRSAFANISLKVPWRLRTKEATAAVKRRMASFHL</sequence>
<dbReference type="RefSeq" id="XP_045282796.1">
    <property type="nucleotide sequence ID" value="XM_045424800.1"/>
</dbReference>
<keyword evidence="1" id="KW-1133">Transmembrane helix</keyword>
<dbReference type="EMBL" id="EQ999985">
    <property type="protein sequence ID" value="OAT03071.1"/>
    <property type="molecule type" value="Genomic_DNA"/>
</dbReference>
<dbReference type="GeneID" id="69030493"/>
<organism evidence="2 3">
    <name type="scientific">Ajellomyces dermatitidis (strain ER-3 / ATCC MYA-2586)</name>
    <name type="common">Blastomyces dermatitidis</name>
    <dbReference type="NCBI Taxonomy" id="559297"/>
    <lineage>
        <taxon>Eukaryota</taxon>
        <taxon>Fungi</taxon>
        <taxon>Dikarya</taxon>
        <taxon>Ascomycota</taxon>
        <taxon>Pezizomycotina</taxon>
        <taxon>Eurotiomycetes</taxon>
        <taxon>Eurotiomycetidae</taxon>
        <taxon>Onygenales</taxon>
        <taxon>Ajellomycetaceae</taxon>
        <taxon>Blastomyces</taxon>
    </lineage>
</organism>
<gene>
    <name evidence="2" type="ORF">BDCG_09024</name>
</gene>
<keyword evidence="1" id="KW-0812">Transmembrane</keyword>
<proteinExistence type="predicted"/>
<dbReference type="EMBL" id="EQ999985">
    <property type="protein sequence ID" value="OAT03069.1"/>
    <property type="molecule type" value="Genomic_DNA"/>
</dbReference>
<accession>A0ABX2W111</accession>
<name>A0ABX2W111_AJEDR</name>
<dbReference type="RefSeq" id="XP_045282797.1">
    <property type="nucleotide sequence ID" value="XM_045424801.1"/>
</dbReference>
<evidence type="ECO:0000313" key="2">
    <source>
        <dbReference type="EMBL" id="OAT03071.1"/>
    </source>
</evidence>
<evidence type="ECO:0000313" key="3">
    <source>
        <dbReference type="Proteomes" id="UP000002039"/>
    </source>
</evidence>
<feature type="transmembrane region" description="Helical" evidence="1">
    <location>
        <begin position="48"/>
        <end position="73"/>
    </location>
</feature>
<reference evidence="2" key="1">
    <citation type="submission" date="2009-02" db="EMBL/GenBank/DDBJ databases">
        <title>The Genome Sequence of Blastomyces dermatitidis strain ER-3.</title>
        <authorList>
            <consortium name="The Broad Institute Genome Sequencing Platform"/>
            <consortium name="Broad Institute Microbial Sequencing Center."/>
            <person name="Champion M."/>
            <person name="Cuomo C."/>
            <person name="Ma L.-J."/>
            <person name="Henn M.R."/>
            <person name="Klein B."/>
            <person name="Goldman B."/>
            <person name="Young S."/>
            <person name="Kodira C.D."/>
            <person name="Zeng Q."/>
            <person name="Koehrsen M."/>
            <person name="Alvarado L."/>
            <person name="Berlin A.M."/>
            <person name="Heiman D.I."/>
            <person name="Hepburn T.A."/>
            <person name="Saif S."/>
            <person name="Shea T.D."/>
            <person name="Shenoy N."/>
            <person name="Sykes S."/>
            <person name="Galagan J."/>
            <person name="Nusbaum C."/>
            <person name="Birren B."/>
        </authorList>
    </citation>
    <scope>NUCLEOTIDE SEQUENCE</scope>
    <source>
        <strain evidence="2">ER-3</strain>
    </source>
</reference>